<accession>A0A8T1RPK3</accession>
<comment type="caution">
    <text evidence="2">The sequence shown here is derived from an EMBL/GenBank/DDBJ whole genome shotgun (WGS) entry which is preliminary data.</text>
</comment>
<proteinExistence type="predicted"/>
<gene>
    <name evidence="2" type="ORF">CIPAW_01G153300</name>
</gene>
<dbReference type="EMBL" id="CM031809">
    <property type="protein sequence ID" value="KAG6668183.1"/>
    <property type="molecule type" value="Genomic_DNA"/>
</dbReference>
<sequence length="134" mass="16100">MQTPREEDEMCLPFQHILYLYLGERERERAAQAPMLEMCSQQGGPHDARHGRFLPYFSSPPFRHGYHQIINHLFHLPPQSFFICFVFLLITIIFLRQPNPIFILISDSFNYPLNRRLRCSIIQLGLWWLKVVRW</sequence>
<keyword evidence="1" id="KW-1133">Transmembrane helix</keyword>
<keyword evidence="1" id="KW-0472">Membrane</keyword>
<evidence type="ECO:0000313" key="3">
    <source>
        <dbReference type="Proteomes" id="UP000811609"/>
    </source>
</evidence>
<evidence type="ECO:0000313" key="2">
    <source>
        <dbReference type="EMBL" id="KAG6668183.1"/>
    </source>
</evidence>
<keyword evidence="1" id="KW-0812">Transmembrane</keyword>
<evidence type="ECO:0000256" key="1">
    <source>
        <dbReference type="SAM" id="Phobius"/>
    </source>
</evidence>
<keyword evidence="3" id="KW-1185">Reference proteome</keyword>
<dbReference type="AlphaFoldDB" id="A0A8T1RPK3"/>
<name>A0A8T1RPK3_CARIL</name>
<organism evidence="2 3">
    <name type="scientific">Carya illinoinensis</name>
    <name type="common">Pecan</name>
    <dbReference type="NCBI Taxonomy" id="32201"/>
    <lineage>
        <taxon>Eukaryota</taxon>
        <taxon>Viridiplantae</taxon>
        <taxon>Streptophyta</taxon>
        <taxon>Embryophyta</taxon>
        <taxon>Tracheophyta</taxon>
        <taxon>Spermatophyta</taxon>
        <taxon>Magnoliopsida</taxon>
        <taxon>eudicotyledons</taxon>
        <taxon>Gunneridae</taxon>
        <taxon>Pentapetalae</taxon>
        <taxon>rosids</taxon>
        <taxon>fabids</taxon>
        <taxon>Fagales</taxon>
        <taxon>Juglandaceae</taxon>
        <taxon>Carya</taxon>
    </lineage>
</organism>
<protein>
    <submittedName>
        <fullName evidence="2">Uncharacterized protein</fullName>
    </submittedName>
</protein>
<feature type="transmembrane region" description="Helical" evidence="1">
    <location>
        <begin position="76"/>
        <end position="95"/>
    </location>
</feature>
<dbReference type="Proteomes" id="UP000811609">
    <property type="component" value="Chromosome 1"/>
</dbReference>
<reference evidence="2" key="1">
    <citation type="submission" date="2020-12" db="EMBL/GenBank/DDBJ databases">
        <title>WGS assembly of Carya illinoinensis cv. Pawnee.</title>
        <authorList>
            <person name="Platts A."/>
            <person name="Shu S."/>
            <person name="Wright S."/>
            <person name="Barry K."/>
            <person name="Edger P."/>
            <person name="Pires J.C."/>
            <person name="Schmutz J."/>
        </authorList>
    </citation>
    <scope>NUCLEOTIDE SEQUENCE</scope>
    <source>
        <tissue evidence="2">Leaf</tissue>
    </source>
</reference>